<evidence type="ECO:0000313" key="2">
    <source>
        <dbReference type="EMBL" id="MEO3690044.1"/>
    </source>
</evidence>
<keyword evidence="3" id="KW-1185">Reference proteome</keyword>
<organism evidence="2 3">
    <name type="scientific">Roseateles paludis</name>
    <dbReference type="NCBI Taxonomy" id="3145238"/>
    <lineage>
        <taxon>Bacteria</taxon>
        <taxon>Pseudomonadati</taxon>
        <taxon>Pseudomonadota</taxon>
        <taxon>Betaproteobacteria</taxon>
        <taxon>Burkholderiales</taxon>
        <taxon>Sphaerotilaceae</taxon>
        <taxon>Roseateles</taxon>
    </lineage>
</organism>
<evidence type="ECO:0000313" key="3">
    <source>
        <dbReference type="Proteomes" id="UP001495147"/>
    </source>
</evidence>
<accession>A0ABV0FVV7</accession>
<feature type="compositionally biased region" description="Polar residues" evidence="1">
    <location>
        <begin position="21"/>
        <end position="32"/>
    </location>
</feature>
<name>A0ABV0FVV7_9BURK</name>
<reference evidence="2 3" key="1">
    <citation type="submission" date="2024-05" db="EMBL/GenBank/DDBJ databases">
        <title>Roseateles sp. DJS-2-20 16S ribosomal RNA gene Genome sequencing and assembly.</title>
        <authorList>
            <person name="Woo H."/>
        </authorList>
    </citation>
    <scope>NUCLEOTIDE SEQUENCE [LARGE SCALE GENOMIC DNA]</scope>
    <source>
        <strain evidence="2 3">DJS-2-20</strain>
    </source>
</reference>
<proteinExistence type="predicted"/>
<comment type="caution">
    <text evidence="2">The sequence shown here is derived from an EMBL/GenBank/DDBJ whole genome shotgun (WGS) entry which is preliminary data.</text>
</comment>
<gene>
    <name evidence="2" type="ORF">ABDJ85_01095</name>
</gene>
<protein>
    <recommendedName>
        <fullName evidence="4">DNA-binding protein</fullName>
    </recommendedName>
</protein>
<dbReference type="RefSeq" id="WP_347702879.1">
    <property type="nucleotide sequence ID" value="NZ_JBDPZD010000001.1"/>
</dbReference>
<dbReference type="Proteomes" id="UP001495147">
    <property type="component" value="Unassembled WGS sequence"/>
</dbReference>
<dbReference type="EMBL" id="JBDPZD010000001">
    <property type="protein sequence ID" value="MEO3690044.1"/>
    <property type="molecule type" value="Genomic_DNA"/>
</dbReference>
<feature type="region of interest" description="Disordered" evidence="1">
    <location>
        <begin position="1"/>
        <end position="47"/>
    </location>
</feature>
<sequence>MNDQRSLSGPEADFGLDRSETAQQTVGVNTQDLPIAGTEELSNPEKKSAREIGCRQLFEAYGPLLTREQLVQLLGFRTGEAFDRSVERGQLDLKVIRIPHRQGLFCRTSDLIDYLDSLDQHVIQRKGRKTQQ</sequence>
<evidence type="ECO:0008006" key="4">
    <source>
        <dbReference type="Google" id="ProtNLM"/>
    </source>
</evidence>
<evidence type="ECO:0000256" key="1">
    <source>
        <dbReference type="SAM" id="MobiDB-lite"/>
    </source>
</evidence>